<evidence type="ECO:0000313" key="5">
    <source>
        <dbReference type="WBParaSite" id="ACRNAN_scaffold4771.g25447.t1"/>
    </source>
</evidence>
<evidence type="ECO:0000259" key="3">
    <source>
        <dbReference type="SMART" id="SM01017"/>
    </source>
</evidence>
<dbReference type="Gene3D" id="2.60.40.640">
    <property type="match status" value="2"/>
</dbReference>
<dbReference type="PANTHER" id="PTHR11188">
    <property type="entry name" value="ARRESTIN DOMAIN CONTAINING PROTEIN"/>
    <property type="match status" value="1"/>
</dbReference>
<evidence type="ECO:0000256" key="2">
    <source>
        <dbReference type="SAM" id="MobiDB-lite"/>
    </source>
</evidence>
<organism evidence="4 5">
    <name type="scientific">Acrobeloides nanus</name>
    <dbReference type="NCBI Taxonomy" id="290746"/>
    <lineage>
        <taxon>Eukaryota</taxon>
        <taxon>Metazoa</taxon>
        <taxon>Ecdysozoa</taxon>
        <taxon>Nematoda</taxon>
        <taxon>Chromadorea</taxon>
        <taxon>Rhabditida</taxon>
        <taxon>Tylenchina</taxon>
        <taxon>Cephalobomorpha</taxon>
        <taxon>Cephaloboidea</taxon>
        <taxon>Cephalobidae</taxon>
        <taxon>Acrobeloides</taxon>
    </lineage>
</organism>
<dbReference type="InterPro" id="IPR014752">
    <property type="entry name" value="Arrestin-like_C"/>
</dbReference>
<dbReference type="GO" id="GO:0005737">
    <property type="term" value="C:cytoplasm"/>
    <property type="evidence" value="ECO:0007669"/>
    <property type="project" value="TreeGrafter"/>
</dbReference>
<dbReference type="SMART" id="SM01017">
    <property type="entry name" value="Arrestin_C"/>
    <property type="match status" value="1"/>
</dbReference>
<dbReference type="InterPro" id="IPR014756">
    <property type="entry name" value="Ig_E-set"/>
</dbReference>
<dbReference type="Pfam" id="PF02752">
    <property type="entry name" value="Arrestin_C"/>
    <property type="match status" value="1"/>
</dbReference>
<evidence type="ECO:0000313" key="4">
    <source>
        <dbReference type="Proteomes" id="UP000887540"/>
    </source>
</evidence>
<dbReference type="PANTHER" id="PTHR11188:SF175">
    <property type="entry name" value="ARRESTIN C-TERMINAL-LIKE DOMAIN-CONTAINING PROTEIN"/>
    <property type="match status" value="1"/>
</dbReference>
<sequence length="328" mass="37223">MENKTILWDGNAEEILPEGSHRYDFSFNLPLICPPSFEGSFGYIRYYCKVEIDRQWKFDEKEISAFSVIPCFDLNTIPYSISPVMKESTKNLGFISKHGRIYARIIIPKTGYVPGETIWAQIEMKNMSSRDIKGVEVSLMELSRFYGHCSYSGHKSPSKTHSRLVAKSRKEVVNRGEQTLTEQISLQVPPVVPSFNNCRIIQVDYQFKVEIEAQGSINNSLKIEIPILIGTYPLNNIPIDTLTNPTRAPNRLTPAQPTAPPMEMDNPPPTYGNSIFGPEKMENEDEDATNFIGFRPKYRYFPLATIDPISFPQCSNIEDSKRGCCVIS</sequence>
<dbReference type="Pfam" id="PF00339">
    <property type="entry name" value="Arrestin_N"/>
    <property type="match status" value="1"/>
</dbReference>
<dbReference type="InterPro" id="IPR050357">
    <property type="entry name" value="Arrestin_domain-protein"/>
</dbReference>
<keyword evidence="4" id="KW-1185">Reference proteome</keyword>
<dbReference type="SUPFAM" id="SSF81296">
    <property type="entry name" value="E set domains"/>
    <property type="match status" value="2"/>
</dbReference>
<dbReference type="Proteomes" id="UP000887540">
    <property type="component" value="Unplaced"/>
</dbReference>
<comment type="similarity">
    <text evidence="1">Belongs to the arrestin family.</text>
</comment>
<reference evidence="5" key="1">
    <citation type="submission" date="2022-11" db="UniProtKB">
        <authorList>
            <consortium name="WormBaseParasite"/>
        </authorList>
    </citation>
    <scope>IDENTIFICATION</scope>
</reference>
<accession>A0A914E129</accession>
<feature type="region of interest" description="Disordered" evidence="2">
    <location>
        <begin position="245"/>
        <end position="267"/>
    </location>
</feature>
<dbReference type="InterPro" id="IPR011022">
    <property type="entry name" value="Arrestin_C-like"/>
</dbReference>
<protein>
    <submittedName>
        <fullName evidence="5">Arrestin C-terminal-like domain-containing protein</fullName>
    </submittedName>
</protein>
<feature type="domain" description="Arrestin C-terminal-like" evidence="3">
    <location>
        <begin position="97"/>
        <end position="234"/>
    </location>
</feature>
<evidence type="ECO:0000256" key="1">
    <source>
        <dbReference type="ARBA" id="ARBA00005298"/>
    </source>
</evidence>
<proteinExistence type="inferred from homology"/>
<name>A0A914E129_9BILA</name>
<dbReference type="GO" id="GO:0015031">
    <property type="term" value="P:protein transport"/>
    <property type="evidence" value="ECO:0007669"/>
    <property type="project" value="TreeGrafter"/>
</dbReference>
<dbReference type="WBParaSite" id="ACRNAN_scaffold4771.g25447.t1">
    <property type="protein sequence ID" value="ACRNAN_scaffold4771.g25447.t1"/>
    <property type="gene ID" value="ACRNAN_scaffold4771.g25447"/>
</dbReference>
<dbReference type="AlphaFoldDB" id="A0A914E129"/>
<dbReference type="InterPro" id="IPR011021">
    <property type="entry name" value="Arrestin-like_N"/>
</dbReference>